<dbReference type="GO" id="GO:0072544">
    <property type="term" value="F:L-DOPA binding"/>
    <property type="evidence" value="ECO:0007669"/>
    <property type="project" value="InterPro"/>
</dbReference>
<dbReference type="GO" id="GO:0035240">
    <property type="term" value="F:dopamine binding"/>
    <property type="evidence" value="ECO:0007669"/>
    <property type="project" value="InterPro"/>
</dbReference>
<name>A0A4Z2FA60_9TELE</name>
<dbReference type="PANTHER" id="PTHR15177">
    <property type="entry name" value="G-PROTEIN COUPLED RECEPTOR 143"/>
    <property type="match status" value="1"/>
</dbReference>
<dbReference type="GO" id="GO:0033162">
    <property type="term" value="C:melanosome membrane"/>
    <property type="evidence" value="ECO:0007669"/>
    <property type="project" value="TreeGrafter"/>
</dbReference>
<proteinExistence type="predicted"/>
<dbReference type="GO" id="GO:0035643">
    <property type="term" value="F:L-DOPA receptor activity"/>
    <property type="evidence" value="ECO:0007669"/>
    <property type="project" value="TreeGrafter"/>
</dbReference>
<dbReference type="Proteomes" id="UP000314294">
    <property type="component" value="Unassembled WGS sequence"/>
</dbReference>
<keyword evidence="2" id="KW-1185">Reference proteome</keyword>
<dbReference type="GO" id="GO:0050848">
    <property type="term" value="P:regulation of calcium-mediated signaling"/>
    <property type="evidence" value="ECO:0007669"/>
    <property type="project" value="TreeGrafter"/>
</dbReference>
<accession>A0A4Z2FA60</accession>
<comment type="caution">
    <text evidence="1">The sequence shown here is derived from an EMBL/GenBank/DDBJ whole genome shotgun (WGS) entry which is preliminary data.</text>
</comment>
<dbReference type="GO" id="GO:0005886">
    <property type="term" value="C:plasma membrane"/>
    <property type="evidence" value="ECO:0007669"/>
    <property type="project" value="TreeGrafter"/>
</dbReference>
<evidence type="ECO:0000313" key="1">
    <source>
        <dbReference type="EMBL" id="TNN38037.1"/>
    </source>
</evidence>
<sequence length="125" mass="13609">MQTDINDDGFRNIRNAALITWFIMGILNPMQALLNTLAFHGWTGLAVDCRLPRRREPAWDSVSTSVANAGGNNPLVGTTLLYQSHVQEAQKGASNGQRHSDAVSVLSEGNWALGGRSDSPVYQGW</sequence>
<dbReference type="EMBL" id="SRLO01001415">
    <property type="protein sequence ID" value="TNN38037.1"/>
    <property type="molecule type" value="Genomic_DNA"/>
</dbReference>
<organism evidence="1 2">
    <name type="scientific">Liparis tanakae</name>
    <name type="common">Tanaka's snailfish</name>
    <dbReference type="NCBI Taxonomy" id="230148"/>
    <lineage>
        <taxon>Eukaryota</taxon>
        <taxon>Metazoa</taxon>
        <taxon>Chordata</taxon>
        <taxon>Craniata</taxon>
        <taxon>Vertebrata</taxon>
        <taxon>Euteleostomi</taxon>
        <taxon>Actinopterygii</taxon>
        <taxon>Neopterygii</taxon>
        <taxon>Teleostei</taxon>
        <taxon>Neoteleostei</taxon>
        <taxon>Acanthomorphata</taxon>
        <taxon>Eupercaria</taxon>
        <taxon>Perciformes</taxon>
        <taxon>Cottioidei</taxon>
        <taxon>Cottales</taxon>
        <taxon>Liparidae</taxon>
        <taxon>Liparis</taxon>
    </lineage>
</organism>
<dbReference type="GO" id="GO:0072545">
    <property type="term" value="F:L-tyrosine binding"/>
    <property type="evidence" value="ECO:0007669"/>
    <property type="project" value="InterPro"/>
</dbReference>
<dbReference type="OrthoDB" id="10069455at2759"/>
<reference evidence="1 2" key="1">
    <citation type="submission" date="2019-03" db="EMBL/GenBank/DDBJ databases">
        <title>First draft genome of Liparis tanakae, snailfish: a comprehensive survey of snailfish specific genes.</title>
        <authorList>
            <person name="Kim W."/>
            <person name="Song I."/>
            <person name="Jeong J.-H."/>
            <person name="Kim D."/>
            <person name="Kim S."/>
            <person name="Ryu S."/>
            <person name="Song J.Y."/>
            <person name="Lee S.K."/>
        </authorList>
    </citation>
    <scope>NUCLEOTIDE SEQUENCE [LARGE SCALE GENOMIC DNA]</scope>
    <source>
        <tissue evidence="1">Muscle</tissue>
    </source>
</reference>
<keyword evidence="1" id="KW-0675">Receptor</keyword>
<dbReference type="GO" id="GO:0032438">
    <property type="term" value="P:melanosome organization"/>
    <property type="evidence" value="ECO:0007669"/>
    <property type="project" value="TreeGrafter"/>
</dbReference>
<evidence type="ECO:0000313" key="2">
    <source>
        <dbReference type="Proteomes" id="UP000314294"/>
    </source>
</evidence>
<dbReference type="AlphaFoldDB" id="A0A4Z2FA60"/>
<dbReference type="InterPro" id="IPR001414">
    <property type="entry name" value="GPR143"/>
</dbReference>
<dbReference type="Pfam" id="PF02101">
    <property type="entry name" value="Ocular_alb"/>
    <property type="match status" value="1"/>
</dbReference>
<protein>
    <submittedName>
        <fullName evidence="1">G-protein coupled receptor 143</fullName>
    </submittedName>
</protein>
<gene>
    <name evidence="1" type="primary">GPR143</name>
    <name evidence="1" type="ORF">EYF80_051804</name>
</gene>
<dbReference type="PANTHER" id="PTHR15177:SF2">
    <property type="entry name" value="G-PROTEIN COUPLED RECEPTOR 143"/>
    <property type="match status" value="1"/>
</dbReference>
<dbReference type="PRINTS" id="PR00965">
    <property type="entry name" value="OCULARALBNSM"/>
</dbReference>